<dbReference type="InterPro" id="IPR036505">
    <property type="entry name" value="Amidase/PGRP_sf"/>
</dbReference>
<comment type="caution">
    <text evidence="3">The sequence shown here is derived from an EMBL/GenBank/DDBJ whole genome shotgun (WGS) entry which is preliminary data.</text>
</comment>
<proteinExistence type="inferred from homology"/>
<dbReference type="OrthoDB" id="514320at2"/>
<dbReference type="InterPro" id="IPR002502">
    <property type="entry name" value="Amidase_domain"/>
</dbReference>
<dbReference type="PANTHER" id="PTHR11022">
    <property type="entry name" value="PEPTIDOGLYCAN RECOGNITION PROTEIN"/>
    <property type="match status" value="1"/>
</dbReference>
<dbReference type="GO" id="GO:0008270">
    <property type="term" value="F:zinc ion binding"/>
    <property type="evidence" value="ECO:0007669"/>
    <property type="project" value="InterPro"/>
</dbReference>
<accession>A0A542ZU78</accession>
<dbReference type="EMBL" id="VFOS01000001">
    <property type="protein sequence ID" value="TQL63911.1"/>
    <property type="molecule type" value="Genomic_DNA"/>
</dbReference>
<dbReference type="Gene3D" id="3.40.80.10">
    <property type="entry name" value="Peptidoglycan recognition protein-like"/>
    <property type="match status" value="1"/>
</dbReference>
<keyword evidence="4" id="KW-1185">Reference proteome</keyword>
<dbReference type="SMART" id="SM00701">
    <property type="entry name" value="PGRP"/>
    <property type="match status" value="1"/>
</dbReference>
<organism evidence="3 4">
    <name type="scientific">Rarobacter faecitabidus</name>
    <dbReference type="NCBI Taxonomy" id="13243"/>
    <lineage>
        <taxon>Bacteria</taxon>
        <taxon>Bacillati</taxon>
        <taxon>Actinomycetota</taxon>
        <taxon>Actinomycetes</taxon>
        <taxon>Micrococcales</taxon>
        <taxon>Rarobacteraceae</taxon>
        <taxon>Rarobacter</taxon>
    </lineage>
</organism>
<evidence type="ECO:0000256" key="1">
    <source>
        <dbReference type="ARBA" id="ARBA00007553"/>
    </source>
</evidence>
<dbReference type="GO" id="GO:0009253">
    <property type="term" value="P:peptidoglycan catabolic process"/>
    <property type="evidence" value="ECO:0007669"/>
    <property type="project" value="InterPro"/>
</dbReference>
<feature type="domain" description="Peptidoglycan recognition protein family" evidence="2">
    <location>
        <begin position="198"/>
        <end position="346"/>
    </location>
</feature>
<evidence type="ECO:0000313" key="4">
    <source>
        <dbReference type="Proteomes" id="UP000315389"/>
    </source>
</evidence>
<comment type="similarity">
    <text evidence="1">Belongs to the N-acetylmuramoyl-L-alanine amidase 2 family.</text>
</comment>
<protein>
    <submittedName>
        <fullName evidence="3">Uncharacterized protein with LGFP repeats</fullName>
    </submittedName>
</protein>
<evidence type="ECO:0000313" key="3">
    <source>
        <dbReference type="EMBL" id="TQL63911.1"/>
    </source>
</evidence>
<dbReference type="SUPFAM" id="SSF55846">
    <property type="entry name" value="N-acetylmuramoyl-L-alanine amidase-like"/>
    <property type="match status" value="1"/>
</dbReference>
<gene>
    <name evidence="3" type="ORF">FB461_0390</name>
</gene>
<name>A0A542ZU78_RARFA</name>
<dbReference type="Proteomes" id="UP000315389">
    <property type="component" value="Unassembled WGS sequence"/>
</dbReference>
<dbReference type="AlphaFoldDB" id="A0A542ZU78"/>
<evidence type="ECO:0000259" key="2">
    <source>
        <dbReference type="SMART" id="SM00701"/>
    </source>
</evidence>
<dbReference type="Pfam" id="PF01510">
    <property type="entry name" value="Amidase_2"/>
    <property type="match status" value="1"/>
</dbReference>
<dbReference type="InterPro" id="IPR015510">
    <property type="entry name" value="PGRP"/>
</dbReference>
<reference evidence="3 4" key="1">
    <citation type="submission" date="2019-06" db="EMBL/GenBank/DDBJ databases">
        <title>Sequencing the genomes of 1000 actinobacteria strains.</title>
        <authorList>
            <person name="Klenk H.-P."/>
        </authorList>
    </citation>
    <scope>NUCLEOTIDE SEQUENCE [LARGE SCALE GENOMIC DNA]</scope>
    <source>
        <strain evidence="3 4">DSM 4813</strain>
    </source>
</reference>
<dbReference type="CDD" id="cd06583">
    <property type="entry name" value="PGRP"/>
    <property type="match status" value="1"/>
</dbReference>
<dbReference type="PANTHER" id="PTHR11022:SF41">
    <property type="entry name" value="PEPTIDOGLYCAN-RECOGNITION PROTEIN LC-RELATED"/>
    <property type="match status" value="1"/>
</dbReference>
<dbReference type="RefSeq" id="WP_142118453.1">
    <property type="nucleotide sequence ID" value="NZ_BAAASV010000002.1"/>
</dbReference>
<dbReference type="GO" id="GO:0008745">
    <property type="term" value="F:N-acetylmuramoyl-L-alanine amidase activity"/>
    <property type="evidence" value="ECO:0007669"/>
    <property type="project" value="InterPro"/>
</dbReference>
<sequence>MRGPLSLTLSTVLAAGILAVPVAVLPSLTQEVSPDQSTIAVSGIDASALAEPGALDPVSVVLDGTPGKGKLAAITGRLDTQSFMVTGVTWDLTEDADVTDVAARIRENGTWSAWTQLPVSDNPDVNLEGDVTPRGGTEPLTSVGADGIQVRISTADGTVPAGTEIELIDPHVTAMDAQLTSPGGSVAQAADNRDVLKPKVITRSQWGAKESLGGAWNETSNGIKSIYIHHTAGANSYTAAQAPALVRGIYSYHTTGMRWADIGYQFLVDKYGNIYQGRRNATVDTPIGAQTGGYNTNTIGVSALGNYQTVKPTEPLLEALESVVAWKAYEYGLDPLGRTKLTTGTSSKSTTRARAGTTVSVNVIQGHRDTNFTACPGQYLYAQLPAIRTSVSDRMNGASIAYGSLIDSIKHPTRIVPANTQAPVQWTAASTYQWKKVTGAVSYQVLTQSSSSWKSGSPSNRAWNLYKSTKSTKVSVKIPAGATRVIGVRAVDSAGRRGPIRILATASGPVPRTQWTFKKSAWKTKKSSGYWSGGALRTSKKGAKISLKSAKSVKYVVFRARTGPGAGAVKVKVGNVTKTVSFKSKKVNPSAVVKVTLPKVASGTVTVATRSGKAVFISGIGLGRAARKTVPARKAGPAAPPVTVSTDASDVLAATQTVTWTAPAGASSFYVLTRKALADDAGLGPWTKTATKKRSLTVPVAEGEYVEVAVLAKKGTTWSTAAAVPIFSRSIDFSAVTLNRGWSLLLGSQVSPPAIKALTAASNNAVITLPKVGSATSAQILAATGPDQGTLVIEDSGIAVATLNLSILPASQASLIRVPFTKTVSAKLKVRTVGTNPITIFGIGFTRA</sequence>
<dbReference type="InterPro" id="IPR006619">
    <property type="entry name" value="PGRP_domain_met/bac"/>
</dbReference>